<keyword evidence="7" id="KW-1015">Disulfide bond</keyword>
<dbReference type="GO" id="GO:0000902">
    <property type="term" value="P:cell morphogenesis"/>
    <property type="evidence" value="ECO:0007669"/>
    <property type="project" value="UniProtKB-ARBA"/>
</dbReference>
<dbReference type="FunFam" id="3.30.2460.20:FF:000001">
    <property type="entry name" value="Wnt homolog"/>
    <property type="match status" value="1"/>
</dbReference>
<comment type="similarity">
    <text evidence="2 10">Belongs to the Wnt family.</text>
</comment>
<keyword evidence="4" id="KW-0964">Secreted</keyword>
<evidence type="ECO:0000256" key="2">
    <source>
        <dbReference type="ARBA" id="ARBA00005683"/>
    </source>
</evidence>
<dbReference type="GO" id="GO:0045165">
    <property type="term" value="P:cell fate commitment"/>
    <property type="evidence" value="ECO:0007669"/>
    <property type="project" value="TreeGrafter"/>
</dbReference>
<name>A0A9N9RAH0_9NEOP</name>
<dbReference type="Gene3D" id="3.30.2460.20">
    <property type="match status" value="1"/>
</dbReference>
<dbReference type="AlphaFoldDB" id="A0A9N9RAH0"/>
<evidence type="ECO:0000256" key="4">
    <source>
        <dbReference type="ARBA" id="ARBA00022525"/>
    </source>
</evidence>
<evidence type="ECO:0000313" key="11">
    <source>
        <dbReference type="EMBL" id="CAG9792502.1"/>
    </source>
</evidence>
<keyword evidence="5" id="KW-0272">Extracellular matrix</keyword>
<evidence type="ECO:0000256" key="10">
    <source>
        <dbReference type="RuleBase" id="RU003500"/>
    </source>
</evidence>
<dbReference type="PROSITE" id="PS00246">
    <property type="entry name" value="WNT1"/>
    <property type="match status" value="1"/>
</dbReference>
<evidence type="ECO:0000256" key="7">
    <source>
        <dbReference type="ARBA" id="ARBA00023157"/>
    </source>
</evidence>
<dbReference type="PRINTS" id="PR01349">
    <property type="entry name" value="WNTPROTEIN"/>
</dbReference>
<dbReference type="OrthoDB" id="5945655at2759"/>
<keyword evidence="8" id="KW-0325">Glycoprotein</keyword>
<dbReference type="GO" id="GO:0060070">
    <property type="term" value="P:canonical Wnt signaling pathway"/>
    <property type="evidence" value="ECO:0007669"/>
    <property type="project" value="TreeGrafter"/>
</dbReference>
<dbReference type="GO" id="GO:0030182">
    <property type="term" value="P:neuron differentiation"/>
    <property type="evidence" value="ECO:0007669"/>
    <property type="project" value="TreeGrafter"/>
</dbReference>
<evidence type="ECO:0000256" key="3">
    <source>
        <dbReference type="ARBA" id="ARBA00022473"/>
    </source>
</evidence>
<evidence type="ECO:0000256" key="6">
    <source>
        <dbReference type="ARBA" id="ARBA00022687"/>
    </source>
</evidence>
<reference evidence="11" key="2">
    <citation type="submission" date="2022-10" db="EMBL/GenBank/DDBJ databases">
        <authorList>
            <consortium name="ENA_rothamsted_submissions"/>
            <consortium name="culmorum"/>
            <person name="King R."/>
        </authorList>
    </citation>
    <scope>NUCLEOTIDE SEQUENCE</scope>
</reference>
<dbReference type="SMART" id="SM00097">
    <property type="entry name" value="WNT1"/>
    <property type="match status" value="1"/>
</dbReference>
<dbReference type="Proteomes" id="UP001153714">
    <property type="component" value="Chromosome 4"/>
</dbReference>
<keyword evidence="12" id="KW-1185">Reference proteome</keyword>
<dbReference type="GO" id="GO:0005125">
    <property type="term" value="F:cytokine activity"/>
    <property type="evidence" value="ECO:0007669"/>
    <property type="project" value="TreeGrafter"/>
</dbReference>
<comment type="function">
    <text evidence="10">Ligand for members of the frizzled family of seven transmembrane receptors.</text>
</comment>
<dbReference type="PANTHER" id="PTHR12027">
    <property type="entry name" value="WNT RELATED"/>
    <property type="match status" value="1"/>
</dbReference>
<dbReference type="InterPro" id="IPR018161">
    <property type="entry name" value="Wnt_CS"/>
</dbReference>
<comment type="subcellular location">
    <subcellularLocation>
        <location evidence="1 10">Secreted</location>
        <location evidence="1 10">Extracellular space</location>
        <location evidence="1 10">Extracellular matrix</location>
    </subcellularLocation>
</comment>
<evidence type="ECO:0000256" key="5">
    <source>
        <dbReference type="ARBA" id="ARBA00022530"/>
    </source>
</evidence>
<evidence type="ECO:0000256" key="1">
    <source>
        <dbReference type="ARBA" id="ARBA00004498"/>
    </source>
</evidence>
<reference evidence="11" key="1">
    <citation type="submission" date="2021-12" db="EMBL/GenBank/DDBJ databases">
        <authorList>
            <person name="King R."/>
        </authorList>
    </citation>
    <scope>NUCLEOTIDE SEQUENCE</scope>
</reference>
<keyword evidence="3 10" id="KW-0217">Developmental protein</keyword>
<evidence type="ECO:0000313" key="12">
    <source>
        <dbReference type="Proteomes" id="UP001153714"/>
    </source>
</evidence>
<dbReference type="GO" id="GO:0060560">
    <property type="term" value="P:developmental growth involved in morphogenesis"/>
    <property type="evidence" value="ECO:0007669"/>
    <property type="project" value="UniProtKB-ARBA"/>
</dbReference>
<organism evidence="11 12">
    <name type="scientific">Diatraea saccharalis</name>
    <name type="common">sugarcane borer</name>
    <dbReference type="NCBI Taxonomy" id="40085"/>
    <lineage>
        <taxon>Eukaryota</taxon>
        <taxon>Metazoa</taxon>
        <taxon>Ecdysozoa</taxon>
        <taxon>Arthropoda</taxon>
        <taxon>Hexapoda</taxon>
        <taxon>Insecta</taxon>
        <taxon>Pterygota</taxon>
        <taxon>Neoptera</taxon>
        <taxon>Endopterygota</taxon>
        <taxon>Lepidoptera</taxon>
        <taxon>Glossata</taxon>
        <taxon>Ditrysia</taxon>
        <taxon>Pyraloidea</taxon>
        <taxon>Crambidae</taxon>
        <taxon>Crambinae</taxon>
        <taxon>Diatraea</taxon>
    </lineage>
</organism>
<proteinExistence type="inferred from homology"/>
<dbReference type="Pfam" id="PF00110">
    <property type="entry name" value="wnt"/>
    <property type="match status" value="1"/>
</dbReference>
<keyword evidence="6 10" id="KW-0879">Wnt signaling pathway</keyword>
<evidence type="ECO:0000256" key="9">
    <source>
        <dbReference type="ARBA" id="ARBA00023288"/>
    </source>
</evidence>
<sequence>MGFVDFERWVKPPDLYTDKSRLCAKIRGLTPGQRRVCRRNKDHMPVVSDGVKRSIAECQHQFKDRRWNCSVTEDVTVFGPLSLIGSRETAFTHALTSAGVSLSVSRACRDGRLASCSCSRARRPPGLREQWLWAGCGDDLQYGYTFTEGFVDIREREKKVKRGSREQGRQLMNKHNNEAGRRAVMKKSRVSCKCHGVSGSCSLVTCWQQLPSFREIGDYLKEKYDGATEVKVSRRGRLRLSHPRNDLPTVLDLVYLEESPNYCVKNDTLGSLGTSGRECNRTSAGINGCSLMCCGRGYNTMKVTLRERCGCKFHWCCRVQCNTCVKTMETYTCK</sequence>
<gene>
    <name evidence="11" type="ORF">DIATSA_LOCUS10024</name>
</gene>
<dbReference type="GO" id="GO:0007517">
    <property type="term" value="P:muscle organ development"/>
    <property type="evidence" value="ECO:0007669"/>
    <property type="project" value="UniProtKB-ARBA"/>
</dbReference>
<dbReference type="CDD" id="cd19337">
    <property type="entry name" value="Wnt_Wnt5"/>
    <property type="match status" value="1"/>
</dbReference>
<accession>A0A9N9RAH0</accession>
<dbReference type="InterPro" id="IPR005817">
    <property type="entry name" value="Wnt"/>
</dbReference>
<protein>
    <recommendedName>
        <fullName evidence="10">Protein Wnt</fullName>
    </recommendedName>
</protein>
<dbReference type="EMBL" id="OU893335">
    <property type="protein sequence ID" value="CAG9792502.1"/>
    <property type="molecule type" value="Genomic_DNA"/>
</dbReference>
<dbReference type="GO" id="GO:0005109">
    <property type="term" value="F:frizzled binding"/>
    <property type="evidence" value="ECO:0007669"/>
    <property type="project" value="TreeGrafter"/>
</dbReference>
<dbReference type="GO" id="GO:0005615">
    <property type="term" value="C:extracellular space"/>
    <property type="evidence" value="ECO:0007669"/>
    <property type="project" value="TreeGrafter"/>
</dbReference>
<dbReference type="InterPro" id="IPR043158">
    <property type="entry name" value="Wnt_C"/>
</dbReference>
<dbReference type="PANTHER" id="PTHR12027:SF77">
    <property type="entry name" value="PROTEIN WNT-5"/>
    <property type="match status" value="1"/>
</dbReference>
<evidence type="ECO:0000256" key="8">
    <source>
        <dbReference type="ARBA" id="ARBA00023180"/>
    </source>
</evidence>
<keyword evidence="9" id="KW-0449">Lipoprotein</keyword>